<accession>A0A931CTU7</accession>
<feature type="compositionally biased region" description="Polar residues" evidence="1">
    <location>
        <begin position="65"/>
        <end position="75"/>
    </location>
</feature>
<keyword evidence="2" id="KW-0472">Membrane</keyword>
<evidence type="ECO:0000256" key="2">
    <source>
        <dbReference type="SAM" id="Phobius"/>
    </source>
</evidence>
<evidence type="ECO:0000313" key="3">
    <source>
        <dbReference type="EMBL" id="MBG0740829.1"/>
    </source>
</evidence>
<gene>
    <name evidence="3" type="ORF">IV500_15745</name>
</gene>
<proteinExistence type="predicted"/>
<evidence type="ECO:0000256" key="1">
    <source>
        <dbReference type="SAM" id="MobiDB-lite"/>
    </source>
</evidence>
<feature type="compositionally biased region" description="Low complexity" evidence="1">
    <location>
        <begin position="54"/>
        <end position="64"/>
    </location>
</feature>
<keyword evidence="4" id="KW-1185">Reference proteome</keyword>
<name>A0A931CTU7_9MICC</name>
<feature type="compositionally biased region" description="Pro residues" evidence="1">
    <location>
        <begin position="76"/>
        <end position="86"/>
    </location>
</feature>
<dbReference type="RefSeq" id="WP_196397752.1">
    <property type="nucleotide sequence ID" value="NZ_JADNYM010000021.1"/>
</dbReference>
<dbReference type="AlphaFoldDB" id="A0A931CTU7"/>
<feature type="region of interest" description="Disordered" evidence="1">
    <location>
        <begin position="149"/>
        <end position="171"/>
    </location>
</feature>
<evidence type="ECO:0000313" key="4">
    <source>
        <dbReference type="Proteomes" id="UP000655366"/>
    </source>
</evidence>
<protein>
    <submittedName>
        <fullName evidence="3">Uncharacterized protein</fullName>
    </submittedName>
</protein>
<keyword evidence="2" id="KW-0812">Transmembrane</keyword>
<feature type="transmembrane region" description="Helical" evidence="2">
    <location>
        <begin position="6"/>
        <end position="24"/>
    </location>
</feature>
<sequence length="171" mass="17773">MDAGSIIGVAAAIAAAAVLVASAFTGRHRARRSTAEDEYRRQLGVRCTTAAANAASTAAITASTGPRTSKLTNPRTPAPAGQPSPDEPGQQRPDEPGQQEQQQADVGIRAIQSVLRQNQSDMADGRLSTLERVQKLMTSDAFTSYATFGRAGNDPECVAPIKDSKGPLPGG</sequence>
<keyword evidence="2" id="KW-1133">Transmembrane helix</keyword>
<organism evidence="3 4">
    <name type="scientific">Arthrobacter terrae</name>
    <dbReference type="NCBI Taxonomy" id="2935737"/>
    <lineage>
        <taxon>Bacteria</taxon>
        <taxon>Bacillati</taxon>
        <taxon>Actinomycetota</taxon>
        <taxon>Actinomycetes</taxon>
        <taxon>Micrococcales</taxon>
        <taxon>Micrococcaceae</taxon>
        <taxon>Arthrobacter</taxon>
    </lineage>
</organism>
<dbReference type="Proteomes" id="UP000655366">
    <property type="component" value="Unassembled WGS sequence"/>
</dbReference>
<reference evidence="3 4" key="1">
    <citation type="submission" date="2020-11" db="EMBL/GenBank/DDBJ databases">
        <title>Arthrobacter antarcticus sp. nov., isolated from Antarctic Soil.</title>
        <authorList>
            <person name="Li J."/>
        </authorList>
    </citation>
    <scope>NUCLEOTIDE SEQUENCE [LARGE SCALE GENOMIC DNA]</scope>
    <source>
        <strain evidence="3 4">Z1-20</strain>
    </source>
</reference>
<comment type="caution">
    <text evidence="3">The sequence shown here is derived from an EMBL/GenBank/DDBJ whole genome shotgun (WGS) entry which is preliminary data.</text>
</comment>
<dbReference type="EMBL" id="JADNYM010000021">
    <property type="protein sequence ID" value="MBG0740829.1"/>
    <property type="molecule type" value="Genomic_DNA"/>
</dbReference>
<feature type="region of interest" description="Disordered" evidence="1">
    <location>
        <begin position="54"/>
        <end position="109"/>
    </location>
</feature>